<dbReference type="PRINTS" id="PR00080">
    <property type="entry name" value="SDRFAMILY"/>
</dbReference>
<dbReference type="KEGG" id="cart:PA27867_0732"/>
<evidence type="ECO:0000256" key="1">
    <source>
        <dbReference type="ARBA" id="ARBA00006484"/>
    </source>
</evidence>
<dbReference type="EMBL" id="CP016282">
    <property type="protein sequence ID" value="ANP71699.1"/>
    <property type="molecule type" value="Genomic_DNA"/>
</dbReference>
<dbReference type="PRINTS" id="PR00081">
    <property type="entry name" value="GDHRDH"/>
</dbReference>
<reference evidence="4 5" key="1">
    <citation type="submission" date="2016-06" db="EMBL/GenBank/DDBJ databases">
        <title>Genome sequencing of Cryobacterium arcticum PAMC 27867.</title>
        <authorList>
            <person name="Lee J."/>
            <person name="Kim O.-S."/>
        </authorList>
    </citation>
    <scope>NUCLEOTIDE SEQUENCE [LARGE SCALE GENOMIC DNA]</scope>
    <source>
        <strain evidence="4 5">PAMC 27867</strain>
    </source>
</reference>
<dbReference type="PANTHER" id="PTHR44196">
    <property type="entry name" value="DEHYDROGENASE/REDUCTASE SDR FAMILY MEMBER 7B"/>
    <property type="match status" value="1"/>
</dbReference>
<evidence type="ECO:0000313" key="5">
    <source>
        <dbReference type="Proteomes" id="UP000092582"/>
    </source>
</evidence>
<dbReference type="STRING" id="670052.PA27867_0732"/>
<dbReference type="Proteomes" id="UP000092582">
    <property type="component" value="Chromosome 1"/>
</dbReference>
<evidence type="ECO:0000256" key="3">
    <source>
        <dbReference type="RuleBase" id="RU000363"/>
    </source>
</evidence>
<dbReference type="SUPFAM" id="SSF51735">
    <property type="entry name" value="NAD(P)-binding Rossmann-fold domains"/>
    <property type="match status" value="1"/>
</dbReference>
<evidence type="ECO:0000313" key="4">
    <source>
        <dbReference type="EMBL" id="ANP71699.1"/>
    </source>
</evidence>
<dbReference type="PANTHER" id="PTHR44196:SF2">
    <property type="entry name" value="SHORT-CHAIN DEHYDROGENASE-RELATED"/>
    <property type="match status" value="1"/>
</dbReference>
<dbReference type="GO" id="GO:0016020">
    <property type="term" value="C:membrane"/>
    <property type="evidence" value="ECO:0007669"/>
    <property type="project" value="TreeGrafter"/>
</dbReference>
<comment type="similarity">
    <text evidence="1 3">Belongs to the short-chain dehydrogenases/reductases (SDR) family.</text>
</comment>
<protein>
    <submittedName>
        <fullName evidence="4">Oxidoreductase</fullName>
    </submittedName>
</protein>
<sequence length="274" mass="28565">MTRTDAAAYYNPMGTTALITGASSGLGVGFAHELARRGADLVLTARRLDRLEALAVDLAEKYGTVSTVIPLDLAAPGAVAELVRDLADRGIRVSTLVNNAGFGLFGSMVDAPAAPVHDQVAVNVQALTDLTHALLPGLLGAALTHPQGAALVNVASTAAFQPVPRLAVYAASKAYVLSLTEALWYETRGTGLKVTALCPGPTETEFYAVAQRSTAGPRGLASVDEVMRTAFDALDTPRTPPHAVSGGQNRLLAWLASVSPRRTVVTVTGRLSRR</sequence>
<dbReference type="AlphaFoldDB" id="A0A1B1BGK3"/>
<proteinExistence type="inferred from homology"/>
<dbReference type="Gene3D" id="3.40.50.720">
    <property type="entry name" value="NAD(P)-binding Rossmann-like Domain"/>
    <property type="match status" value="1"/>
</dbReference>
<keyword evidence="2" id="KW-0560">Oxidoreductase</keyword>
<dbReference type="CDD" id="cd05233">
    <property type="entry name" value="SDR_c"/>
    <property type="match status" value="1"/>
</dbReference>
<dbReference type="Pfam" id="PF00106">
    <property type="entry name" value="adh_short"/>
    <property type="match status" value="1"/>
</dbReference>
<keyword evidence="5" id="KW-1185">Reference proteome</keyword>
<dbReference type="PIRSF" id="PIRSF000126">
    <property type="entry name" value="11-beta-HSD1"/>
    <property type="match status" value="1"/>
</dbReference>
<organism evidence="4 5">
    <name type="scientific">Cryobacterium arcticum</name>
    <dbReference type="NCBI Taxonomy" id="670052"/>
    <lineage>
        <taxon>Bacteria</taxon>
        <taxon>Bacillati</taxon>
        <taxon>Actinomycetota</taxon>
        <taxon>Actinomycetes</taxon>
        <taxon>Micrococcales</taxon>
        <taxon>Microbacteriaceae</taxon>
        <taxon>Cryobacterium</taxon>
    </lineage>
</organism>
<dbReference type="RefSeq" id="WP_236900826.1">
    <property type="nucleotide sequence ID" value="NZ_CP016282.1"/>
</dbReference>
<dbReference type="InterPro" id="IPR036291">
    <property type="entry name" value="NAD(P)-bd_dom_sf"/>
</dbReference>
<dbReference type="PATRIC" id="fig|670052.7.peg.757"/>
<dbReference type="InterPro" id="IPR002347">
    <property type="entry name" value="SDR_fam"/>
</dbReference>
<evidence type="ECO:0000256" key="2">
    <source>
        <dbReference type="ARBA" id="ARBA00023002"/>
    </source>
</evidence>
<accession>A0A1B1BGK3</accession>
<gene>
    <name evidence="4" type="ORF">PA27867_0732</name>
</gene>
<name>A0A1B1BGK3_9MICO</name>
<dbReference type="GO" id="GO:0016491">
    <property type="term" value="F:oxidoreductase activity"/>
    <property type="evidence" value="ECO:0007669"/>
    <property type="project" value="UniProtKB-KW"/>
</dbReference>